<gene>
    <name evidence="2" type="primary">epsO</name>
    <name evidence="2" type="ORF">THIARS_60018</name>
</gene>
<feature type="transmembrane region" description="Helical" evidence="1">
    <location>
        <begin position="304"/>
        <end position="325"/>
    </location>
</feature>
<keyword evidence="1" id="KW-0472">Membrane</keyword>
<keyword evidence="1" id="KW-1133">Transmembrane helix</keyword>
<keyword evidence="2" id="KW-0328">Glycosyltransferase</keyword>
<keyword evidence="2" id="KW-0808">Transferase</keyword>
<keyword evidence="1" id="KW-0812">Transmembrane</keyword>
<reference evidence="2 3" key="1">
    <citation type="submission" date="2016-06" db="EMBL/GenBank/DDBJ databases">
        <authorList>
            <person name="Kjaerup R.B."/>
            <person name="Dalgaard T.S."/>
            <person name="Juul-Madsen H.R."/>
        </authorList>
    </citation>
    <scope>NUCLEOTIDE SEQUENCE [LARGE SCALE GENOMIC DNA]</scope>
    <source>
        <strain evidence="2 3">DSM 16361</strain>
    </source>
</reference>
<dbReference type="Gene3D" id="3.90.550.10">
    <property type="entry name" value="Spore Coat Polysaccharide Biosynthesis Protein SpsA, Chain A"/>
    <property type="match status" value="1"/>
</dbReference>
<dbReference type="PANTHER" id="PTHR48090:SF6">
    <property type="entry name" value="SLR5056 PROTEIN"/>
    <property type="match status" value="1"/>
</dbReference>
<proteinExistence type="predicted"/>
<dbReference type="AlphaFoldDB" id="A0A238D234"/>
<evidence type="ECO:0000313" key="2">
    <source>
        <dbReference type="EMBL" id="SBP87305.1"/>
    </source>
</evidence>
<evidence type="ECO:0000256" key="1">
    <source>
        <dbReference type="SAM" id="Phobius"/>
    </source>
</evidence>
<protein>
    <submittedName>
        <fullName evidence="2">Glycosyl transferase family 2</fullName>
        <ecNumber evidence="2">2.4.-.-</ecNumber>
    </submittedName>
</protein>
<organism evidence="2 3">
    <name type="scientific">Thiomonas delicata</name>
    <name type="common">Thiomonas cuprina</name>
    <dbReference type="NCBI Taxonomy" id="364030"/>
    <lineage>
        <taxon>Bacteria</taxon>
        <taxon>Pseudomonadati</taxon>
        <taxon>Pseudomonadota</taxon>
        <taxon>Betaproteobacteria</taxon>
        <taxon>Burkholderiales</taxon>
        <taxon>Thiomonas</taxon>
    </lineage>
</organism>
<dbReference type="InterPro" id="IPR029044">
    <property type="entry name" value="Nucleotide-diphossugar_trans"/>
</dbReference>
<dbReference type="InterPro" id="IPR050256">
    <property type="entry name" value="Glycosyltransferase_2"/>
</dbReference>
<dbReference type="Pfam" id="PF13641">
    <property type="entry name" value="Glyco_tranf_2_3"/>
    <property type="match status" value="1"/>
</dbReference>
<name>A0A238D234_THIDL</name>
<accession>A0A238D234</accession>
<evidence type="ECO:0000313" key="3">
    <source>
        <dbReference type="Proteomes" id="UP000214566"/>
    </source>
</evidence>
<dbReference type="EC" id="2.4.-.-" evidence="2"/>
<feature type="transmembrane region" description="Helical" evidence="1">
    <location>
        <begin position="332"/>
        <end position="352"/>
    </location>
</feature>
<dbReference type="SUPFAM" id="SSF53448">
    <property type="entry name" value="Nucleotide-diphospho-sugar transferases"/>
    <property type="match status" value="1"/>
</dbReference>
<sequence>MSAVLYAILLVACIALALPVGLLLLQVLSAWLPGRAAQPCSDAAGRIAVLVPAHDEALNIRRTVENLQQDLRPIDRLLVVADNCDDDTAAIARAAGAEVVARHDPLRRGKGYALDFGLRHLASDPPDVVVIVDADCTVRPGSIGRVAAVALRTCAPAQAHYRMELPPDAGLKLKIAGFAWRVKNLVRPLGYLHLGLPCQLMGSGMAFPWTLIEQADLADAHLVEDLKLGLEFARLRTAPRFVPQAEVTSVFPASAAGVATQRRRWEHGHLGMLVDVAPRLLWQGLRTANVGLLALAADLCIPPLALLALSMTAAVLASTFAWWTLGWTTPALIAWASCLAFALAVLGAWTRFGRDVLSLSEMTGIPLYVLWKVPVYLRFMLRRERDWVRSARDVEK</sequence>
<dbReference type="EMBL" id="FLMQ01000055">
    <property type="protein sequence ID" value="SBP87305.1"/>
    <property type="molecule type" value="Genomic_DNA"/>
</dbReference>
<dbReference type="Proteomes" id="UP000214566">
    <property type="component" value="Unassembled WGS sequence"/>
</dbReference>
<dbReference type="PANTHER" id="PTHR48090">
    <property type="entry name" value="UNDECAPRENYL-PHOSPHATE 4-DEOXY-4-FORMAMIDO-L-ARABINOSE TRANSFERASE-RELATED"/>
    <property type="match status" value="1"/>
</dbReference>
<dbReference type="GO" id="GO:0016757">
    <property type="term" value="F:glycosyltransferase activity"/>
    <property type="evidence" value="ECO:0007669"/>
    <property type="project" value="UniProtKB-KW"/>
</dbReference>
<dbReference type="OrthoDB" id="9797391at2"/>
<keyword evidence="3" id="KW-1185">Reference proteome</keyword>
<feature type="transmembrane region" description="Helical" evidence="1">
    <location>
        <begin position="364"/>
        <end position="381"/>
    </location>
</feature>
<dbReference type="RefSeq" id="WP_094159643.1">
    <property type="nucleotide sequence ID" value="NZ_LT592170.1"/>
</dbReference>
<dbReference type="CDD" id="cd06438">
    <property type="entry name" value="EpsO_like"/>
    <property type="match status" value="1"/>
</dbReference>